<feature type="transmembrane region" description="Helical" evidence="7">
    <location>
        <begin position="12"/>
        <end position="35"/>
    </location>
</feature>
<keyword evidence="2 7" id="KW-0812">Transmembrane</keyword>
<evidence type="ECO:0000256" key="7">
    <source>
        <dbReference type="RuleBase" id="RU362064"/>
    </source>
</evidence>
<organism evidence="8 9">
    <name type="scientific">Shewanella surugensis</name>
    <dbReference type="NCBI Taxonomy" id="212020"/>
    <lineage>
        <taxon>Bacteria</taxon>
        <taxon>Pseudomonadati</taxon>
        <taxon>Pseudomonadota</taxon>
        <taxon>Gammaproteobacteria</taxon>
        <taxon>Alteromonadales</taxon>
        <taxon>Shewanellaceae</taxon>
        <taxon>Shewanella</taxon>
    </lineage>
</organism>
<keyword evidence="5 7" id="KW-0975">Bacterial flagellum</keyword>
<keyword evidence="3 7" id="KW-1133">Transmembrane helix</keyword>
<keyword evidence="8" id="KW-0969">Cilium</keyword>
<dbReference type="NCBIfam" id="TIGR03500">
    <property type="entry name" value="FliO_TIGR"/>
    <property type="match status" value="1"/>
</dbReference>
<dbReference type="Pfam" id="PF04347">
    <property type="entry name" value="FliO"/>
    <property type="match status" value="1"/>
</dbReference>
<evidence type="ECO:0000256" key="5">
    <source>
        <dbReference type="ARBA" id="ARBA00023143"/>
    </source>
</evidence>
<evidence type="ECO:0000313" key="9">
    <source>
        <dbReference type="Proteomes" id="UP001203423"/>
    </source>
</evidence>
<keyword evidence="1 7" id="KW-1003">Cell membrane</keyword>
<protein>
    <recommendedName>
        <fullName evidence="7">Flagellar protein</fullName>
    </recommendedName>
</protein>
<evidence type="ECO:0000256" key="3">
    <source>
        <dbReference type="ARBA" id="ARBA00022989"/>
    </source>
</evidence>
<evidence type="ECO:0000256" key="4">
    <source>
        <dbReference type="ARBA" id="ARBA00023136"/>
    </source>
</evidence>
<comment type="subcellular location">
    <subcellularLocation>
        <location evidence="7">Cell membrane</location>
    </subcellularLocation>
    <subcellularLocation>
        <location evidence="7">Bacterial flagellum basal body</location>
    </subcellularLocation>
</comment>
<name>A0ABT0L9J5_9GAMM</name>
<accession>A0ABT0L9J5</accession>
<evidence type="ECO:0000256" key="1">
    <source>
        <dbReference type="ARBA" id="ARBA00022475"/>
    </source>
</evidence>
<comment type="similarity">
    <text evidence="6 7">Belongs to the FliO/MopB family.</text>
</comment>
<dbReference type="PANTHER" id="PTHR38766:SF1">
    <property type="entry name" value="FLAGELLAR PROTEIN FLIO"/>
    <property type="match status" value="1"/>
</dbReference>
<dbReference type="InterPro" id="IPR052205">
    <property type="entry name" value="FliO/MopB"/>
</dbReference>
<gene>
    <name evidence="8" type="primary">fliO</name>
    <name evidence="8" type="ORF">L2764_07775</name>
</gene>
<keyword evidence="8" id="KW-0282">Flagellum</keyword>
<keyword evidence="8" id="KW-0966">Cell projection</keyword>
<evidence type="ECO:0000313" key="8">
    <source>
        <dbReference type="EMBL" id="MCL1124372.1"/>
    </source>
</evidence>
<reference evidence="8 9" key="1">
    <citation type="submission" date="2022-01" db="EMBL/GenBank/DDBJ databases">
        <title>Whole genome-based taxonomy of the Shewanellaceae.</title>
        <authorList>
            <person name="Martin-Rodriguez A.J."/>
        </authorList>
    </citation>
    <scope>NUCLEOTIDE SEQUENCE [LARGE SCALE GENOMIC DNA]</scope>
    <source>
        <strain evidence="8 9">DSM 17177</strain>
    </source>
</reference>
<keyword evidence="4 7" id="KW-0472">Membrane</keyword>
<proteinExistence type="inferred from homology"/>
<dbReference type="PANTHER" id="PTHR38766">
    <property type="entry name" value="FLAGELLAR PROTEIN FLIO"/>
    <property type="match status" value="1"/>
</dbReference>
<evidence type="ECO:0000256" key="6">
    <source>
        <dbReference type="ARBA" id="ARBA00037937"/>
    </source>
</evidence>
<comment type="caution">
    <text evidence="8">The sequence shown here is derived from an EMBL/GenBank/DDBJ whole genome shotgun (WGS) entry which is preliminary data.</text>
</comment>
<dbReference type="Proteomes" id="UP001203423">
    <property type="component" value="Unassembled WGS sequence"/>
</dbReference>
<evidence type="ECO:0000256" key="2">
    <source>
        <dbReference type="ARBA" id="ARBA00022692"/>
    </source>
</evidence>
<dbReference type="EMBL" id="JAKIKS010000022">
    <property type="protein sequence ID" value="MCL1124372.1"/>
    <property type="molecule type" value="Genomic_DNA"/>
</dbReference>
<sequence>MDKAAADPSSISSLASMFGGLVVVLLIIFFLAYLVKRFNLAPNSNSVIKTIATSPLGQKEKLMIVEVEGRQYLLGVTPHQVNLIDKLDTPIEQQAESFASRLRQAKSTKPS</sequence>
<keyword evidence="9" id="KW-1185">Reference proteome</keyword>
<dbReference type="InterPro" id="IPR022781">
    <property type="entry name" value="Flagellar_biosynth_FliO"/>
</dbReference>